<dbReference type="OrthoDB" id="10382302at2759"/>
<feature type="transmembrane region" description="Helical" evidence="1">
    <location>
        <begin position="62"/>
        <end position="81"/>
    </location>
</feature>
<dbReference type="Gene3D" id="3.30.30.30">
    <property type="match status" value="1"/>
</dbReference>
<gene>
    <name evidence="2" type="ORF">CFIO01_08260</name>
</gene>
<sequence length="125" mass="13915">MPRIAEKMPSPLKCLYRRLPKLGLSHWGIGPMIAILCTLAEGCGFPEKFRYKDDFAPLCPSAKFPVLVSPTLSVLSVFVVVRAAKNQVVMNPHNNVVFDAKCLIGREFQDSEVPWTVHCNDCVPT</sequence>
<keyword evidence="1" id="KW-0812">Transmembrane</keyword>
<reference evidence="2 3" key="1">
    <citation type="submission" date="2014-02" db="EMBL/GenBank/DDBJ databases">
        <title>The genome sequence of Colletotrichum fioriniae PJ7.</title>
        <authorList>
            <person name="Baroncelli R."/>
            <person name="Thon M.R."/>
        </authorList>
    </citation>
    <scope>NUCLEOTIDE SEQUENCE [LARGE SCALE GENOMIC DNA]</scope>
    <source>
        <strain evidence="2 3">PJ7</strain>
    </source>
</reference>
<feature type="transmembrane region" description="Helical" evidence="1">
    <location>
        <begin position="21"/>
        <end position="42"/>
    </location>
</feature>
<organism evidence="2 3">
    <name type="scientific">Colletotrichum fioriniae PJ7</name>
    <dbReference type="NCBI Taxonomy" id="1445577"/>
    <lineage>
        <taxon>Eukaryota</taxon>
        <taxon>Fungi</taxon>
        <taxon>Dikarya</taxon>
        <taxon>Ascomycota</taxon>
        <taxon>Pezizomycotina</taxon>
        <taxon>Sordariomycetes</taxon>
        <taxon>Hypocreomycetidae</taxon>
        <taxon>Glomerellales</taxon>
        <taxon>Glomerellaceae</taxon>
        <taxon>Colletotrichum</taxon>
        <taxon>Colletotrichum acutatum species complex</taxon>
    </lineage>
</organism>
<name>A0A010RR41_9PEZI</name>
<comment type="caution">
    <text evidence="2">The sequence shown here is derived from an EMBL/GenBank/DDBJ whole genome shotgun (WGS) entry which is preliminary data.</text>
</comment>
<keyword evidence="1" id="KW-0472">Membrane</keyword>
<proteinExistence type="predicted"/>
<dbReference type="AlphaFoldDB" id="A0A010RR41"/>
<evidence type="ECO:0000256" key="1">
    <source>
        <dbReference type="SAM" id="Phobius"/>
    </source>
</evidence>
<accession>A0A010RR41</accession>
<protein>
    <submittedName>
        <fullName evidence="2">Hsp70-like protein</fullName>
    </submittedName>
</protein>
<dbReference type="EMBL" id="JARH01000441">
    <property type="protein sequence ID" value="EXF80454.1"/>
    <property type="molecule type" value="Genomic_DNA"/>
</dbReference>
<dbReference type="KEGG" id="cfj:CFIO01_08260"/>
<dbReference type="HOGENOM" id="CLU_1992444_0_0_1"/>
<dbReference type="Proteomes" id="UP000020467">
    <property type="component" value="Unassembled WGS sequence"/>
</dbReference>
<evidence type="ECO:0000313" key="3">
    <source>
        <dbReference type="Proteomes" id="UP000020467"/>
    </source>
</evidence>
<keyword evidence="1" id="KW-1133">Transmembrane helix</keyword>
<evidence type="ECO:0000313" key="2">
    <source>
        <dbReference type="EMBL" id="EXF80454.1"/>
    </source>
</evidence>
<keyword evidence="3" id="KW-1185">Reference proteome</keyword>